<organism evidence="4 5">
    <name type="scientific">Paenibacillus sabuli</name>
    <dbReference type="NCBI Taxonomy" id="2772509"/>
    <lineage>
        <taxon>Bacteria</taxon>
        <taxon>Bacillati</taxon>
        <taxon>Bacillota</taxon>
        <taxon>Bacilli</taxon>
        <taxon>Bacillales</taxon>
        <taxon>Paenibacillaceae</taxon>
        <taxon>Paenibacillus</taxon>
    </lineage>
</organism>
<dbReference type="InterPro" id="IPR039379">
    <property type="entry name" value="Protoglobin_sensor_dom"/>
</dbReference>
<sequence length="332" mass="37384">MIDVNEARRKQLRYIGLTEEDLALLQRHRPRFEAVADTVVERLYAHIAAQPEMLRLIDDHSTIERLKETQKWYFMTMTDGRIDEAFVERRLQIGRVHSRIGLTTDWYLGTYMQYLDIALQALRASMPETWHQLLLALSKMFNFDSQLVLEAYEHDEKQKIQTLYEERKATLTQVGKVVQDLAAMIVELNSSSQSVAEAATGTADIQEQSHEKVERLQEKIGELTQVGELMRGISDQTHLLGLNAAIEAAHAGETGKGFGVVAGEIRKLAAHSKESLEVIQEALQEILTVLAEVMDASGRTSTLARNQAAASQELSSFVATIEDLAHELESIR</sequence>
<dbReference type="GO" id="GO:0020037">
    <property type="term" value="F:heme binding"/>
    <property type="evidence" value="ECO:0007669"/>
    <property type="project" value="InterPro"/>
</dbReference>
<name>A0A927BXA2_9BACL</name>
<dbReference type="InterPro" id="IPR044398">
    <property type="entry name" value="Globin-sensor_dom"/>
</dbReference>
<feature type="domain" description="Methyl-accepting transducer" evidence="3">
    <location>
        <begin position="165"/>
        <end position="332"/>
    </location>
</feature>
<evidence type="ECO:0000256" key="2">
    <source>
        <dbReference type="PROSITE-ProRule" id="PRU00284"/>
    </source>
</evidence>
<dbReference type="GO" id="GO:0007165">
    <property type="term" value="P:signal transduction"/>
    <property type="evidence" value="ECO:0007669"/>
    <property type="project" value="UniProtKB-KW"/>
</dbReference>
<proteinExistence type="predicted"/>
<keyword evidence="5" id="KW-1185">Reference proteome</keyword>
<comment type="caution">
    <text evidence="4">The sequence shown here is derived from an EMBL/GenBank/DDBJ whole genome shotgun (WGS) entry which is preliminary data.</text>
</comment>
<dbReference type="SUPFAM" id="SSF58104">
    <property type="entry name" value="Methyl-accepting chemotaxis protein (MCP) signaling domain"/>
    <property type="match status" value="1"/>
</dbReference>
<dbReference type="Gene3D" id="1.10.490.10">
    <property type="entry name" value="Globins"/>
    <property type="match status" value="1"/>
</dbReference>
<dbReference type="InterPro" id="IPR012292">
    <property type="entry name" value="Globin/Proto"/>
</dbReference>
<dbReference type="Pfam" id="PF00015">
    <property type="entry name" value="MCPsignal"/>
    <property type="match status" value="1"/>
</dbReference>
<evidence type="ECO:0000256" key="1">
    <source>
        <dbReference type="ARBA" id="ARBA00023224"/>
    </source>
</evidence>
<gene>
    <name evidence="4" type="ORF">IDH44_25645</name>
</gene>
<protein>
    <submittedName>
        <fullName evidence="4">Globin-coupled sensor protein</fullName>
    </submittedName>
</protein>
<dbReference type="PROSITE" id="PS50111">
    <property type="entry name" value="CHEMOTAXIS_TRANSDUC_2"/>
    <property type="match status" value="1"/>
</dbReference>
<evidence type="ECO:0000313" key="5">
    <source>
        <dbReference type="Proteomes" id="UP000621560"/>
    </source>
</evidence>
<evidence type="ECO:0000313" key="4">
    <source>
        <dbReference type="EMBL" id="MBD2848577.1"/>
    </source>
</evidence>
<dbReference type="GO" id="GO:0016020">
    <property type="term" value="C:membrane"/>
    <property type="evidence" value="ECO:0007669"/>
    <property type="project" value="InterPro"/>
</dbReference>
<dbReference type="SUPFAM" id="SSF46458">
    <property type="entry name" value="Globin-like"/>
    <property type="match status" value="1"/>
</dbReference>
<dbReference type="GO" id="GO:0019825">
    <property type="term" value="F:oxygen binding"/>
    <property type="evidence" value="ECO:0007669"/>
    <property type="project" value="InterPro"/>
</dbReference>
<dbReference type="Proteomes" id="UP000621560">
    <property type="component" value="Unassembled WGS sequence"/>
</dbReference>
<evidence type="ECO:0000259" key="3">
    <source>
        <dbReference type="PROSITE" id="PS50111"/>
    </source>
</evidence>
<dbReference type="AlphaFoldDB" id="A0A927BXA2"/>
<dbReference type="Pfam" id="PF11563">
    <property type="entry name" value="Protoglobin"/>
    <property type="match status" value="1"/>
</dbReference>
<dbReference type="InterPro" id="IPR004089">
    <property type="entry name" value="MCPsignal_dom"/>
</dbReference>
<dbReference type="PANTHER" id="PTHR32089:SF112">
    <property type="entry name" value="LYSOZYME-LIKE PROTEIN-RELATED"/>
    <property type="match status" value="1"/>
</dbReference>
<dbReference type="PANTHER" id="PTHR32089">
    <property type="entry name" value="METHYL-ACCEPTING CHEMOTAXIS PROTEIN MCPB"/>
    <property type="match status" value="1"/>
</dbReference>
<dbReference type="RefSeq" id="WP_190921671.1">
    <property type="nucleotide sequence ID" value="NZ_JACXIZ010000076.1"/>
</dbReference>
<accession>A0A927BXA2</accession>
<dbReference type="CDD" id="cd01068">
    <property type="entry name" value="globin_sensor"/>
    <property type="match status" value="1"/>
</dbReference>
<dbReference type="Gene3D" id="1.10.287.950">
    <property type="entry name" value="Methyl-accepting chemotaxis protein"/>
    <property type="match status" value="1"/>
</dbReference>
<reference evidence="4" key="1">
    <citation type="submission" date="2020-09" db="EMBL/GenBank/DDBJ databases">
        <title>A novel bacterium of genus Paenibacillus, isolated from South China Sea.</title>
        <authorList>
            <person name="Huang H."/>
            <person name="Mo K."/>
            <person name="Hu Y."/>
        </authorList>
    </citation>
    <scope>NUCLEOTIDE SEQUENCE</scope>
    <source>
        <strain evidence="4">IB182496</strain>
    </source>
</reference>
<dbReference type="EMBL" id="JACXIZ010000076">
    <property type="protein sequence ID" value="MBD2848577.1"/>
    <property type="molecule type" value="Genomic_DNA"/>
</dbReference>
<keyword evidence="1 2" id="KW-0807">Transducer</keyword>
<dbReference type="SMART" id="SM00283">
    <property type="entry name" value="MA"/>
    <property type="match status" value="1"/>
</dbReference>
<dbReference type="InterPro" id="IPR009050">
    <property type="entry name" value="Globin-like_sf"/>
</dbReference>